<dbReference type="InterPro" id="IPR002048">
    <property type="entry name" value="EF_hand_dom"/>
</dbReference>
<evidence type="ECO:0000256" key="1">
    <source>
        <dbReference type="ARBA" id="ARBA00022723"/>
    </source>
</evidence>
<dbReference type="PANTHER" id="PTHR10891">
    <property type="entry name" value="EF-HAND CALCIUM-BINDING DOMAIN CONTAINING PROTEIN"/>
    <property type="match status" value="1"/>
</dbReference>
<protein>
    <recommendedName>
        <fullName evidence="4">EF-hand domain-containing protein</fullName>
    </recommendedName>
</protein>
<dbReference type="Pfam" id="PF13499">
    <property type="entry name" value="EF-hand_7"/>
    <property type="match status" value="1"/>
</dbReference>
<feature type="domain" description="EF-hand" evidence="4">
    <location>
        <begin position="109"/>
        <end position="144"/>
    </location>
</feature>
<evidence type="ECO:0000313" key="6">
    <source>
        <dbReference type="Proteomes" id="UP000266673"/>
    </source>
</evidence>
<dbReference type="InterPro" id="IPR039647">
    <property type="entry name" value="EF_hand_pair_protein_CML-like"/>
</dbReference>
<keyword evidence="2" id="KW-0677">Repeat</keyword>
<organism evidence="5 6">
    <name type="scientific">Gigaspora rosea</name>
    <dbReference type="NCBI Taxonomy" id="44941"/>
    <lineage>
        <taxon>Eukaryota</taxon>
        <taxon>Fungi</taxon>
        <taxon>Fungi incertae sedis</taxon>
        <taxon>Mucoromycota</taxon>
        <taxon>Glomeromycotina</taxon>
        <taxon>Glomeromycetes</taxon>
        <taxon>Diversisporales</taxon>
        <taxon>Gigasporaceae</taxon>
        <taxon>Gigaspora</taxon>
    </lineage>
</organism>
<dbReference type="OrthoDB" id="26525at2759"/>
<gene>
    <name evidence="5" type="ORF">C2G38_2074361</name>
</gene>
<dbReference type="Proteomes" id="UP000266673">
    <property type="component" value="Unassembled WGS sequence"/>
</dbReference>
<dbReference type="InterPro" id="IPR011992">
    <property type="entry name" value="EF-hand-dom_pair"/>
</dbReference>
<proteinExistence type="predicted"/>
<keyword evidence="1" id="KW-0479">Metal-binding</keyword>
<dbReference type="SUPFAM" id="SSF47473">
    <property type="entry name" value="EF-hand"/>
    <property type="match status" value="1"/>
</dbReference>
<sequence>MSKEKIKETFKKFDYNGNGILSLAEIDKAAIELCPQFADEKPVLLRAYKAADASKDGFIQLKEFDRLIDLLYYYDEVYHIFQQLDKNKDKRISFEEFNKGHEFVGLQNRSADEFKKDFDEIDTNKEGYILFEELCIYVVKKKLVPSESELICAKSIYLTETNRITRLRICKFF</sequence>
<reference evidence="5 6" key="1">
    <citation type="submission" date="2018-06" db="EMBL/GenBank/DDBJ databases">
        <title>Comparative genomics reveals the genomic features of Rhizophagus irregularis, R. cerebriforme, R. diaphanum and Gigaspora rosea, and their symbiotic lifestyle signature.</title>
        <authorList>
            <person name="Morin E."/>
            <person name="San Clemente H."/>
            <person name="Chen E.C.H."/>
            <person name="De La Providencia I."/>
            <person name="Hainaut M."/>
            <person name="Kuo A."/>
            <person name="Kohler A."/>
            <person name="Murat C."/>
            <person name="Tang N."/>
            <person name="Roy S."/>
            <person name="Loubradou J."/>
            <person name="Henrissat B."/>
            <person name="Grigoriev I.V."/>
            <person name="Corradi N."/>
            <person name="Roux C."/>
            <person name="Martin F.M."/>
        </authorList>
    </citation>
    <scope>NUCLEOTIDE SEQUENCE [LARGE SCALE GENOMIC DNA]</scope>
    <source>
        <strain evidence="5 6">DAOM 194757</strain>
    </source>
</reference>
<dbReference type="STRING" id="44941.A0A397VPG9"/>
<dbReference type="EMBL" id="QKWP01000288">
    <property type="protein sequence ID" value="RIB22889.1"/>
    <property type="molecule type" value="Genomic_DNA"/>
</dbReference>
<dbReference type="PROSITE" id="PS00018">
    <property type="entry name" value="EF_HAND_1"/>
    <property type="match status" value="2"/>
</dbReference>
<evidence type="ECO:0000256" key="2">
    <source>
        <dbReference type="ARBA" id="ARBA00022737"/>
    </source>
</evidence>
<dbReference type="AlphaFoldDB" id="A0A397VPG9"/>
<feature type="domain" description="EF-hand" evidence="4">
    <location>
        <begin position="72"/>
        <end position="107"/>
    </location>
</feature>
<evidence type="ECO:0000256" key="3">
    <source>
        <dbReference type="ARBA" id="ARBA00022837"/>
    </source>
</evidence>
<dbReference type="Pfam" id="PF13202">
    <property type="entry name" value="EF-hand_5"/>
    <property type="match status" value="1"/>
</dbReference>
<accession>A0A397VPG9</accession>
<keyword evidence="6" id="KW-1185">Reference proteome</keyword>
<dbReference type="GO" id="GO:0005509">
    <property type="term" value="F:calcium ion binding"/>
    <property type="evidence" value="ECO:0007669"/>
    <property type="project" value="InterPro"/>
</dbReference>
<dbReference type="InterPro" id="IPR018247">
    <property type="entry name" value="EF_Hand_1_Ca_BS"/>
</dbReference>
<evidence type="ECO:0000313" key="5">
    <source>
        <dbReference type="EMBL" id="RIB22889.1"/>
    </source>
</evidence>
<dbReference type="SMART" id="SM00054">
    <property type="entry name" value="EFh"/>
    <property type="match status" value="4"/>
</dbReference>
<keyword evidence="3" id="KW-0106">Calcium</keyword>
<dbReference type="CDD" id="cd00051">
    <property type="entry name" value="EFh"/>
    <property type="match status" value="1"/>
</dbReference>
<evidence type="ECO:0000259" key="4">
    <source>
        <dbReference type="PROSITE" id="PS50222"/>
    </source>
</evidence>
<dbReference type="PROSITE" id="PS50222">
    <property type="entry name" value="EF_HAND_2"/>
    <property type="match status" value="3"/>
</dbReference>
<comment type="caution">
    <text evidence="5">The sequence shown here is derived from an EMBL/GenBank/DDBJ whole genome shotgun (WGS) entry which is preliminary data.</text>
</comment>
<dbReference type="Pfam" id="PF13833">
    <property type="entry name" value="EF-hand_8"/>
    <property type="match status" value="1"/>
</dbReference>
<feature type="domain" description="EF-hand" evidence="4">
    <location>
        <begin position="1"/>
        <end position="36"/>
    </location>
</feature>
<name>A0A397VPG9_9GLOM</name>
<dbReference type="Gene3D" id="1.10.238.10">
    <property type="entry name" value="EF-hand"/>
    <property type="match status" value="2"/>
</dbReference>